<name>A0ACB8QI36_9AGAM</name>
<proteinExistence type="predicted"/>
<dbReference type="EMBL" id="MU273585">
    <property type="protein sequence ID" value="KAI0031307.1"/>
    <property type="molecule type" value="Genomic_DNA"/>
</dbReference>
<evidence type="ECO:0000313" key="1">
    <source>
        <dbReference type="EMBL" id="KAI0031307.1"/>
    </source>
</evidence>
<reference evidence="1" key="1">
    <citation type="submission" date="2021-02" db="EMBL/GenBank/DDBJ databases">
        <authorList>
            <consortium name="DOE Joint Genome Institute"/>
            <person name="Ahrendt S."/>
            <person name="Looney B.P."/>
            <person name="Miyauchi S."/>
            <person name="Morin E."/>
            <person name="Drula E."/>
            <person name="Courty P.E."/>
            <person name="Chicoki N."/>
            <person name="Fauchery L."/>
            <person name="Kohler A."/>
            <person name="Kuo A."/>
            <person name="Labutti K."/>
            <person name="Pangilinan J."/>
            <person name="Lipzen A."/>
            <person name="Riley R."/>
            <person name="Andreopoulos W."/>
            <person name="He G."/>
            <person name="Johnson J."/>
            <person name="Barry K.W."/>
            <person name="Grigoriev I.V."/>
            <person name="Nagy L."/>
            <person name="Hibbett D."/>
            <person name="Henrissat B."/>
            <person name="Matheny P.B."/>
            <person name="Labbe J."/>
            <person name="Martin F."/>
        </authorList>
    </citation>
    <scope>NUCLEOTIDE SEQUENCE</scope>
    <source>
        <strain evidence="1">EC-137</strain>
    </source>
</reference>
<accession>A0ACB8QI36</accession>
<organism evidence="1 2">
    <name type="scientific">Vararia minispora EC-137</name>
    <dbReference type="NCBI Taxonomy" id="1314806"/>
    <lineage>
        <taxon>Eukaryota</taxon>
        <taxon>Fungi</taxon>
        <taxon>Dikarya</taxon>
        <taxon>Basidiomycota</taxon>
        <taxon>Agaricomycotina</taxon>
        <taxon>Agaricomycetes</taxon>
        <taxon>Russulales</taxon>
        <taxon>Lachnocladiaceae</taxon>
        <taxon>Vararia</taxon>
    </lineage>
</organism>
<comment type="caution">
    <text evidence="1">The sequence shown here is derived from an EMBL/GenBank/DDBJ whole genome shotgun (WGS) entry which is preliminary data.</text>
</comment>
<reference evidence="1" key="2">
    <citation type="journal article" date="2022" name="New Phytol.">
        <title>Evolutionary transition to the ectomycorrhizal habit in the genomes of a hyperdiverse lineage of mushroom-forming fungi.</title>
        <authorList>
            <person name="Looney B."/>
            <person name="Miyauchi S."/>
            <person name="Morin E."/>
            <person name="Drula E."/>
            <person name="Courty P.E."/>
            <person name="Kohler A."/>
            <person name="Kuo A."/>
            <person name="LaButti K."/>
            <person name="Pangilinan J."/>
            <person name="Lipzen A."/>
            <person name="Riley R."/>
            <person name="Andreopoulos W."/>
            <person name="He G."/>
            <person name="Johnson J."/>
            <person name="Nolan M."/>
            <person name="Tritt A."/>
            <person name="Barry K.W."/>
            <person name="Grigoriev I.V."/>
            <person name="Nagy L.G."/>
            <person name="Hibbett D."/>
            <person name="Henrissat B."/>
            <person name="Matheny P.B."/>
            <person name="Labbe J."/>
            <person name="Martin F.M."/>
        </authorList>
    </citation>
    <scope>NUCLEOTIDE SEQUENCE</scope>
    <source>
        <strain evidence="1">EC-137</strain>
    </source>
</reference>
<keyword evidence="2" id="KW-1185">Reference proteome</keyword>
<protein>
    <submittedName>
        <fullName evidence="1">Uncharacterized protein</fullName>
    </submittedName>
</protein>
<sequence length="1605" mass="170807">MLPDIFTTIVAYTALFLALYQQPQIKHNAQALIVSFFSGSAIPISPSVPVSSARVRPTEATSVIRLLSATPANRLVRVRWDMVPTPTPIAVTPLPTLSLPEPISLSTPPLSWNPALALPAGSYCNGLLHLVWLVAFFLLGRKLYRMAADYEEIPAPYQNIYRRYYTVVISCPHVDDGSNDRRKRLTGPSSVHNGSGVQEPNHALDSHAISLVDSETPRATVTSDAATQTDLMEILVDAPWISDAPLDNCIFNMSPRDGINSLLVDEGIPLADDTMPEDSSEHLADNISASSPSDTVTVEQMPLLDEQEYIAPVNPQPVACQEFSIESVNDDVSTTISVTGTLCEDPAVELEGNEGVGSHLYTNDKADDGPSRVDNGDGSGNDGDDDDDDDDDDIFILEGVSPDVIEWGNNRLARYWFLRAVATARPDLNVTYEGIREETSAPLDSDVPVSSTDNVEQPEDPHQQFWWTRGLEHAKTLPSAMQPEEIPPAATSSEEESPVEALLDLDDDDEPFHYPGASAVTNNLDDDPVEGNIDAMPSPNPHGDDTSREDGTVDDACEAEGGQRGKGNRQDDGLNNATRSGSETGGAVHDDNDDAVDETSEDGSGRYPGPTPDTSAPDFCESPGSIPQDDRDGISRRASLRVDHVDNGGGSAGDDDDKDAVHGDASCTSSPEFSVALAADTSSQFDHATSPITVPDGPTSSTEPIASSSHAEGANVNISDQGAPSTGPASQGGQSSKTQRLPPDSNTSRAIGQATFLLANGWLYPRHTPTTPPPPSSEALSTFDGIALADAPEPAALYPTPRSPVTHSSGLISPPPSQFASPRGPLTLEISPVQEQRTRSPSPSCVEASVEAVSAMQAPTPVSPIRPVFDLISVEPAQPSLLPSPIPAGEKAATVDGFSREPLCSYEQPPLTHETSPIVATESELNVVAPSPKAVVPFAEFCTPAPRHEEDGGAHPPSLGPDVGLQTHESAVPDVTGFSAAMPLTWLQLDDANSKEDTSEVKIRPIFPDFLVIPYQLVPSPAGCSRKRRRDVLAVRREQHRRVLRLVRPAVHIRYGGCIACVVGRTHQEKIIRRKFKRVRYIRILASEVLDYATGDIVLPANATMPGSAVVSPPVDTWAAYPMLSDELSVAALLPAPGLSPASAIPAFMFGNQDTQLTSFDCLIPGPFPISEPVIAPSCHPTTPYFAQPLCPPTPYAVAPSMFCFSQAFEGAQLPQAGLGEFGSLIEQLCTNEGAGPLVDGNVIADLNLQMEMMAMNGASYGTSMVDSSALALPPMGTDTIDGLPSDPMSDAYAESFLSAPLDFDQFSSPSAIDAGNTMSALDAAALDAAMDEAVALALLSLSQDFGAVDDTQLFVDDTEAAAALAQLDFSHIPLPAAEEPWTADDLPTPPAPRRIVGSKRVANTVARLQGGAGDPEVKSLGEHAGVPDTLSHYSFDFHSPRPRSDIEERRRRIEMESRMQQAAGDQPIFTTPTMTALTAMENAGLVSRLDPCKPVQETPEEREALEICLRRGLGIQDAHPETFAAVRGLGTLAVAEADPASIQPAASPAREDSTAPASAADVSPSPQPLPTPVILVHPPMPDSSEQDPAETERPLKKLRPRRES</sequence>
<evidence type="ECO:0000313" key="2">
    <source>
        <dbReference type="Proteomes" id="UP000814128"/>
    </source>
</evidence>
<gene>
    <name evidence="1" type="ORF">K488DRAFT_86951</name>
</gene>
<dbReference type="Proteomes" id="UP000814128">
    <property type="component" value="Unassembled WGS sequence"/>
</dbReference>